<feature type="compositionally biased region" description="Polar residues" evidence="1">
    <location>
        <begin position="99"/>
        <end position="135"/>
    </location>
</feature>
<evidence type="ECO:0000313" key="3">
    <source>
        <dbReference type="Proteomes" id="UP000035740"/>
    </source>
</evidence>
<keyword evidence="3" id="KW-1185">Reference proteome</keyword>
<dbReference type="EMBL" id="KQ090250">
    <property type="protein sequence ID" value="KMS98584.1"/>
    <property type="molecule type" value="Genomic_DNA"/>
</dbReference>
<feature type="compositionally biased region" description="Polar residues" evidence="1">
    <location>
        <begin position="17"/>
        <end position="32"/>
    </location>
</feature>
<feature type="region of interest" description="Disordered" evidence="1">
    <location>
        <begin position="1"/>
        <end position="159"/>
    </location>
</feature>
<evidence type="ECO:0000313" key="2">
    <source>
        <dbReference type="EMBL" id="KMS98584.1"/>
    </source>
</evidence>
<proteinExistence type="predicted"/>
<reference evidence="2 3" key="1">
    <citation type="journal article" date="2014" name="Nature">
        <title>The genome of the recently domesticated crop plant sugar beet (Beta vulgaris).</title>
        <authorList>
            <person name="Dohm J.C."/>
            <person name="Minoche A.E."/>
            <person name="Holtgrawe D."/>
            <person name="Capella-Gutierrez S."/>
            <person name="Zakrzewski F."/>
            <person name="Tafer H."/>
            <person name="Rupp O."/>
            <person name="Sorensen T.R."/>
            <person name="Stracke R."/>
            <person name="Reinhardt R."/>
            <person name="Goesmann A."/>
            <person name="Kraft T."/>
            <person name="Schulz B."/>
            <person name="Stadler P.F."/>
            <person name="Schmidt T."/>
            <person name="Gabaldon T."/>
            <person name="Lehrach H."/>
            <person name="Weisshaar B."/>
            <person name="Himmelbauer H."/>
        </authorList>
    </citation>
    <scope>NUCLEOTIDE SEQUENCE [LARGE SCALE GENOMIC DNA]</scope>
    <source>
        <tissue evidence="2">Taproot</tissue>
    </source>
</reference>
<feature type="compositionally biased region" description="Low complexity" evidence="1">
    <location>
        <begin position="81"/>
        <end position="98"/>
    </location>
</feature>
<evidence type="ECO:0000256" key="1">
    <source>
        <dbReference type="SAM" id="MobiDB-lite"/>
    </source>
</evidence>
<accession>A0A0J8BB39</accession>
<gene>
    <name evidence="2" type="ORF">BVRB_3g070680</name>
</gene>
<feature type="compositionally biased region" description="Polar residues" evidence="1">
    <location>
        <begin position="43"/>
        <end position="80"/>
    </location>
</feature>
<dbReference type="Proteomes" id="UP000035740">
    <property type="component" value="Unassembled WGS sequence"/>
</dbReference>
<protein>
    <submittedName>
        <fullName evidence="2">Uncharacterized protein</fullName>
    </submittedName>
</protein>
<dbReference type="AlphaFoldDB" id="A0A0J8BB39"/>
<organism evidence="2 3">
    <name type="scientific">Beta vulgaris subsp. vulgaris</name>
    <name type="common">Beet</name>
    <dbReference type="NCBI Taxonomy" id="3555"/>
    <lineage>
        <taxon>Eukaryota</taxon>
        <taxon>Viridiplantae</taxon>
        <taxon>Streptophyta</taxon>
        <taxon>Embryophyta</taxon>
        <taxon>Tracheophyta</taxon>
        <taxon>Spermatophyta</taxon>
        <taxon>Magnoliopsida</taxon>
        <taxon>eudicotyledons</taxon>
        <taxon>Gunneridae</taxon>
        <taxon>Pentapetalae</taxon>
        <taxon>Caryophyllales</taxon>
        <taxon>Chenopodiaceae</taxon>
        <taxon>Betoideae</taxon>
        <taxon>Beta</taxon>
    </lineage>
</organism>
<name>A0A0J8BB39_BETVV</name>
<sequence length="159" mass="16823">MPRGRKFNGGRDHMSDASRQSYSLSATNSVGSYRNMAPEAHRFSQSFTSSQIANPGVSTSNPQIRTGQSPSVSQIANAGVSQLYSSSSTTSRESLGGSAITNPQVSQRNTTASTMTAGQSLDGSTITNPQLTSDYLPNPYAEFGSGQVRAGHNRRGWAN</sequence>
<dbReference type="Gramene" id="KMS98584">
    <property type="protein sequence ID" value="KMS98584"/>
    <property type="gene ID" value="BVRB_3g070680"/>
</dbReference>